<feature type="domain" description="RRM" evidence="6">
    <location>
        <begin position="518"/>
        <end position="595"/>
    </location>
</feature>
<keyword evidence="4" id="KW-0539">Nucleus</keyword>
<dbReference type="CDD" id="cd12320">
    <property type="entry name" value="RRM6_RBM19_RRM5_MRD1"/>
    <property type="match status" value="1"/>
</dbReference>
<dbReference type="Gene3D" id="3.30.70.330">
    <property type="match status" value="3"/>
</dbReference>
<dbReference type="PROSITE" id="PS50102">
    <property type="entry name" value="RRM"/>
    <property type="match status" value="2"/>
</dbReference>
<dbReference type="PANTHER" id="PTHR48039:SF5">
    <property type="entry name" value="RNA-BINDING PROTEIN 28"/>
    <property type="match status" value="1"/>
</dbReference>
<comment type="subcellular location">
    <subcellularLocation>
        <location evidence="1">Nucleus</location>
    </subcellularLocation>
</comment>
<evidence type="ECO:0000259" key="6">
    <source>
        <dbReference type="PROSITE" id="PS50102"/>
    </source>
</evidence>
<evidence type="ECO:0000313" key="8">
    <source>
        <dbReference type="Proteomes" id="UP001626550"/>
    </source>
</evidence>
<dbReference type="GO" id="GO:0005634">
    <property type="term" value="C:nucleus"/>
    <property type="evidence" value="ECO:0007669"/>
    <property type="project" value="UniProtKB-SubCell"/>
</dbReference>
<keyword evidence="3 5" id="KW-0694">RNA-binding</keyword>
<dbReference type="InterPro" id="IPR051945">
    <property type="entry name" value="RRM_MRD1_RNA_proc_ribogen"/>
</dbReference>
<organism evidence="7 8">
    <name type="scientific">Cichlidogyrus casuarinus</name>
    <dbReference type="NCBI Taxonomy" id="1844966"/>
    <lineage>
        <taxon>Eukaryota</taxon>
        <taxon>Metazoa</taxon>
        <taxon>Spiralia</taxon>
        <taxon>Lophotrochozoa</taxon>
        <taxon>Platyhelminthes</taxon>
        <taxon>Monogenea</taxon>
        <taxon>Monopisthocotylea</taxon>
        <taxon>Dactylogyridea</taxon>
        <taxon>Ancyrocephalidae</taxon>
        <taxon>Cichlidogyrus</taxon>
    </lineage>
</organism>
<gene>
    <name evidence="7" type="ORF">Ciccas_000306</name>
</gene>
<dbReference type="InterPro" id="IPR035979">
    <property type="entry name" value="RBD_domain_sf"/>
</dbReference>
<dbReference type="SUPFAM" id="SSF54928">
    <property type="entry name" value="RNA-binding domain, RBD"/>
    <property type="match status" value="2"/>
</dbReference>
<keyword evidence="8" id="KW-1185">Reference proteome</keyword>
<name>A0ABD2QNM4_9PLAT</name>
<dbReference type="SMART" id="SM00360">
    <property type="entry name" value="RRM"/>
    <property type="match status" value="2"/>
</dbReference>
<sequence>MTENPKSCRVLLKKVPVKYNIGDVKKLLKPLVRPKGVNILKRGIFVVYFQTENKKLQFLDNIESLVKLGIDVFDYSEDLWINDTEESGKKASSAFPKLAENESKNLIMDTGRLFLRNLSFRTTESDLTKLFSPFGQITDINLPFDPSLKRNKGIGFVTFMFPQDAFAAFKKLDKINFNERLLHILPSKESPSTDNSVTDRSANTQFMSTFQRKYLFDLKEKSSVAYNWNALFVNTDAVATYLSHRFNVSKEEIYSGKNNKISSSNVLITQGQAALVTDLKNYLQDSGVDLSLLEEPSVITKRDKSQADSCLTKRVLSGTTFLLKNLPVGTDSEQVLTLIKTKIPNYDETVHKPKTLICPPIGVTAILEFEHSQGAKSAYTSLAYEKYHDNLLMVHWAPEGLLKMHSKNQNEIGGKSNRTTATDSELVTMPTHDEMRLILEENIAMRNEIDAEKVRVKSEDDEKVSKLSKDYGRKTALKRKAQESKVEENEFSVITEPAEALPTEAPKKKSKLDMDPVSTLHIKNIPFQANEEELKQLFSPSGDLIDVRMPKKPAGGHRGFAFIEFVNTAAARKAMETFSETHFLGRRLRIEYLKKSK</sequence>
<dbReference type="InterPro" id="IPR012677">
    <property type="entry name" value="Nucleotide-bd_a/b_plait_sf"/>
</dbReference>
<proteinExistence type="predicted"/>
<dbReference type="EMBL" id="JBJKFK010000015">
    <property type="protein sequence ID" value="KAL3321028.1"/>
    <property type="molecule type" value="Genomic_DNA"/>
</dbReference>
<evidence type="ECO:0000313" key="7">
    <source>
        <dbReference type="EMBL" id="KAL3321028.1"/>
    </source>
</evidence>
<dbReference type="AlphaFoldDB" id="A0ABD2QNM4"/>
<dbReference type="PANTHER" id="PTHR48039">
    <property type="entry name" value="RNA-BINDING MOTIF PROTEIN 14B"/>
    <property type="match status" value="1"/>
</dbReference>
<evidence type="ECO:0000256" key="5">
    <source>
        <dbReference type="PROSITE-ProRule" id="PRU00176"/>
    </source>
</evidence>
<reference evidence="7 8" key="1">
    <citation type="submission" date="2024-11" db="EMBL/GenBank/DDBJ databases">
        <title>Adaptive evolution of stress response genes in parasites aligns with host niche diversity.</title>
        <authorList>
            <person name="Hahn C."/>
            <person name="Resl P."/>
        </authorList>
    </citation>
    <scope>NUCLEOTIDE SEQUENCE [LARGE SCALE GENOMIC DNA]</scope>
    <source>
        <strain evidence="7">EGGRZ-B1_66</strain>
        <tissue evidence="7">Body</tissue>
    </source>
</reference>
<evidence type="ECO:0000256" key="2">
    <source>
        <dbReference type="ARBA" id="ARBA00022737"/>
    </source>
</evidence>
<evidence type="ECO:0000256" key="4">
    <source>
        <dbReference type="ARBA" id="ARBA00023242"/>
    </source>
</evidence>
<evidence type="ECO:0000256" key="3">
    <source>
        <dbReference type="ARBA" id="ARBA00022884"/>
    </source>
</evidence>
<dbReference type="GO" id="GO:0003723">
    <property type="term" value="F:RNA binding"/>
    <property type="evidence" value="ECO:0007669"/>
    <property type="project" value="UniProtKB-UniRule"/>
</dbReference>
<comment type="caution">
    <text evidence="7">The sequence shown here is derived from an EMBL/GenBank/DDBJ whole genome shotgun (WGS) entry which is preliminary data.</text>
</comment>
<dbReference type="InterPro" id="IPR000504">
    <property type="entry name" value="RRM_dom"/>
</dbReference>
<feature type="domain" description="RRM" evidence="6">
    <location>
        <begin position="111"/>
        <end position="189"/>
    </location>
</feature>
<evidence type="ECO:0000256" key="1">
    <source>
        <dbReference type="ARBA" id="ARBA00004123"/>
    </source>
</evidence>
<protein>
    <recommendedName>
        <fullName evidence="6">RRM domain-containing protein</fullName>
    </recommendedName>
</protein>
<dbReference type="Pfam" id="PF00076">
    <property type="entry name" value="RRM_1"/>
    <property type="match status" value="2"/>
</dbReference>
<dbReference type="Proteomes" id="UP001626550">
    <property type="component" value="Unassembled WGS sequence"/>
</dbReference>
<keyword evidence="2" id="KW-0677">Repeat</keyword>
<accession>A0ABD2QNM4</accession>